<feature type="region of interest" description="Disordered" evidence="1">
    <location>
        <begin position="54"/>
        <end position="82"/>
    </location>
</feature>
<evidence type="ECO:0000313" key="4">
    <source>
        <dbReference type="Proteomes" id="UP000011087"/>
    </source>
</evidence>
<organism evidence="2">
    <name type="scientific">Guillardia theta (strain CCMP2712)</name>
    <name type="common">Cryptophyte</name>
    <dbReference type="NCBI Taxonomy" id="905079"/>
    <lineage>
        <taxon>Eukaryota</taxon>
        <taxon>Cryptophyceae</taxon>
        <taxon>Pyrenomonadales</taxon>
        <taxon>Geminigeraceae</taxon>
        <taxon>Guillardia</taxon>
    </lineage>
</organism>
<dbReference type="PaxDb" id="55529-EKX48346"/>
<dbReference type="HOGENOM" id="CLU_957923_0_0_1"/>
<feature type="compositionally biased region" description="Basic residues" evidence="1">
    <location>
        <begin position="69"/>
        <end position="80"/>
    </location>
</feature>
<evidence type="ECO:0000313" key="2">
    <source>
        <dbReference type="EMBL" id="EKX48346.1"/>
    </source>
</evidence>
<dbReference type="GeneID" id="17304933"/>
<evidence type="ECO:0000256" key="1">
    <source>
        <dbReference type="SAM" id="MobiDB-lite"/>
    </source>
</evidence>
<dbReference type="RefSeq" id="XP_005835326.1">
    <property type="nucleotide sequence ID" value="XM_005835269.1"/>
</dbReference>
<dbReference type="KEGG" id="gtt:GUITHDRAFT_136855"/>
<proteinExistence type="predicted"/>
<keyword evidence="4" id="KW-1185">Reference proteome</keyword>
<name>L1JIP0_GUITC</name>
<protein>
    <submittedName>
        <fullName evidence="2 3">Uncharacterized protein</fullName>
    </submittedName>
</protein>
<evidence type="ECO:0000313" key="3">
    <source>
        <dbReference type="EnsemblProtists" id="EKX48346"/>
    </source>
</evidence>
<reference evidence="3" key="3">
    <citation type="submission" date="2016-03" db="UniProtKB">
        <authorList>
            <consortium name="EnsemblProtists"/>
        </authorList>
    </citation>
    <scope>IDENTIFICATION</scope>
</reference>
<accession>L1JIP0</accession>
<dbReference type="AlphaFoldDB" id="L1JIP0"/>
<reference evidence="2 4" key="1">
    <citation type="journal article" date="2012" name="Nature">
        <title>Algal genomes reveal evolutionary mosaicism and the fate of nucleomorphs.</title>
        <authorList>
            <consortium name="DOE Joint Genome Institute"/>
            <person name="Curtis B.A."/>
            <person name="Tanifuji G."/>
            <person name="Burki F."/>
            <person name="Gruber A."/>
            <person name="Irimia M."/>
            <person name="Maruyama S."/>
            <person name="Arias M.C."/>
            <person name="Ball S.G."/>
            <person name="Gile G.H."/>
            <person name="Hirakawa Y."/>
            <person name="Hopkins J.F."/>
            <person name="Kuo A."/>
            <person name="Rensing S.A."/>
            <person name="Schmutz J."/>
            <person name="Symeonidi A."/>
            <person name="Elias M."/>
            <person name="Eveleigh R.J."/>
            <person name="Herman E.K."/>
            <person name="Klute M.J."/>
            <person name="Nakayama T."/>
            <person name="Obornik M."/>
            <person name="Reyes-Prieto A."/>
            <person name="Armbrust E.V."/>
            <person name="Aves S.J."/>
            <person name="Beiko R.G."/>
            <person name="Coutinho P."/>
            <person name="Dacks J.B."/>
            <person name="Durnford D.G."/>
            <person name="Fast N.M."/>
            <person name="Green B.R."/>
            <person name="Grisdale C.J."/>
            <person name="Hempel F."/>
            <person name="Henrissat B."/>
            <person name="Hoppner M.P."/>
            <person name="Ishida K."/>
            <person name="Kim E."/>
            <person name="Koreny L."/>
            <person name="Kroth P.G."/>
            <person name="Liu Y."/>
            <person name="Malik S.B."/>
            <person name="Maier U.G."/>
            <person name="McRose D."/>
            <person name="Mock T."/>
            <person name="Neilson J.A."/>
            <person name="Onodera N.T."/>
            <person name="Poole A.M."/>
            <person name="Pritham E.J."/>
            <person name="Richards T.A."/>
            <person name="Rocap G."/>
            <person name="Roy S.W."/>
            <person name="Sarai C."/>
            <person name="Schaack S."/>
            <person name="Shirato S."/>
            <person name="Slamovits C.H."/>
            <person name="Spencer D.F."/>
            <person name="Suzuki S."/>
            <person name="Worden A.Z."/>
            <person name="Zauner S."/>
            <person name="Barry K."/>
            <person name="Bell C."/>
            <person name="Bharti A.K."/>
            <person name="Crow J.A."/>
            <person name="Grimwood J."/>
            <person name="Kramer R."/>
            <person name="Lindquist E."/>
            <person name="Lucas S."/>
            <person name="Salamov A."/>
            <person name="McFadden G.I."/>
            <person name="Lane C.E."/>
            <person name="Keeling P.J."/>
            <person name="Gray M.W."/>
            <person name="Grigoriev I.V."/>
            <person name="Archibald J.M."/>
        </authorList>
    </citation>
    <scope>NUCLEOTIDE SEQUENCE</scope>
    <source>
        <strain evidence="2 4">CCMP2712</strain>
    </source>
</reference>
<sequence>MAAVPSQDATSSLYSLLLLPSSPPLPPPSFSLLDRGEEAVEETAGEIWKEFAGETVCEKGERQPEPAGKKKKRRNRKKNRKVEIELSGPALENLQYQASRANCFYPKGSEWEGEPDVERFLNEVAQGLHQLDPVPKPSRNFEDLWKEVKAELQLPSDCNPTNIEEIEDERAMLLHIKKAQQEFMPYLDMFIQSTASFCGEGNTPEEYLEFFDELFRPQSIGYLNHNGGASDEVDEEAHSQMAMYYVIRSSGFRKRVREMCLAGLI</sequence>
<feature type="compositionally biased region" description="Basic and acidic residues" evidence="1">
    <location>
        <begin position="54"/>
        <end position="68"/>
    </location>
</feature>
<reference evidence="4" key="2">
    <citation type="submission" date="2012-11" db="EMBL/GenBank/DDBJ databases">
        <authorList>
            <person name="Kuo A."/>
            <person name="Curtis B.A."/>
            <person name="Tanifuji G."/>
            <person name="Burki F."/>
            <person name="Gruber A."/>
            <person name="Irimia M."/>
            <person name="Maruyama S."/>
            <person name="Arias M.C."/>
            <person name="Ball S.G."/>
            <person name="Gile G.H."/>
            <person name="Hirakawa Y."/>
            <person name="Hopkins J.F."/>
            <person name="Rensing S.A."/>
            <person name="Schmutz J."/>
            <person name="Symeonidi A."/>
            <person name="Elias M."/>
            <person name="Eveleigh R.J."/>
            <person name="Herman E.K."/>
            <person name="Klute M.J."/>
            <person name="Nakayama T."/>
            <person name="Obornik M."/>
            <person name="Reyes-Prieto A."/>
            <person name="Armbrust E.V."/>
            <person name="Aves S.J."/>
            <person name="Beiko R.G."/>
            <person name="Coutinho P."/>
            <person name="Dacks J.B."/>
            <person name="Durnford D.G."/>
            <person name="Fast N.M."/>
            <person name="Green B.R."/>
            <person name="Grisdale C."/>
            <person name="Hempe F."/>
            <person name="Henrissat B."/>
            <person name="Hoppner M.P."/>
            <person name="Ishida K.-I."/>
            <person name="Kim E."/>
            <person name="Koreny L."/>
            <person name="Kroth P.G."/>
            <person name="Liu Y."/>
            <person name="Malik S.-B."/>
            <person name="Maier U.G."/>
            <person name="McRose D."/>
            <person name="Mock T."/>
            <person name="Neilson J.A."/>
            <person name="Onodera N.T."/>
            <person name="Poole A.M."/>
            <person name="Pritham E.J."/>
            <person name="Richards T.A."/>
            <person name="Rocap G."/>
            <person name="Roy S.W."/>
            <person name="Sarai C."/>
            <person name="Schaack S."/>
            <person name="Shirato S."/>
            <person name="Slamovits C.H."/>
            <person name="Spencer D.F."/>
            <person name="Suzuki S."/>
            <person name="Worden A.Z."/>
            <person name="Zauner S."/>
            <person name="Barry K."/>
            <person name="Bell C."/>
            <person name="Bharti A.K."/>
            <person name="Crow J.A."/>
            <person name="Grimwood J."/>
            <person name="Kramer R."/>
            <person name="Lindquist E."/>
            <person name="Lucas S."/>
            <person name="Salamov A."/>
            <person name="McFadden G.I."/>
            <person name="Lane C.E."/>
            <person name="Keeling P.J."/>
            <person name="Gray M.W."/>
            <person name="Grigoriev I.V."/>
            <person name="Archibald J.M."/>
        </authorList>
    </citation>
    <scope>NUCLEOTIDE SEQUENCE</scope>
    <source>
        <strain evidence="4">CCMP2712</strain>
    </source>
</reference>
<gene>
    <name evidence="2" type="ORF">GUITHDRAFT_136855</name>
</gene>
<dbReference type="EnsemblProtists" id="EKX48346">
    <property type="protein sequence ID" value="EKX48346"/>
    <property type="gene ID" value="GUITHDRAFT_136855"/>
</dbReference>
<dbReference type="EMBL" id="JH992986">
    <property type="protein sequence ID" value="EKX48346.1"/>
    <property type="molecule type" value="Genomic_DNA"/>
</dbReference>
<dbReference type="Proteomes" id="UP000011087">
    <property type="component" value="Unassembled WGS sequence"/>
</dbReference>